<organism evidence="1 2">
    <name type="scientific">Colletotrichum orbiculare (strain 104-T / ATCC 96160 / CBS 514.97 / LARS 414 / MAFF 240422)</name>
    <name type="common">Cucumber anthracnose fungus</name>
    <name type="synonym">Colletotrichum lagenarium</name>
    <dbReference type="NCBI Taxonomy" id="1213857"/>
    <lineage>
        <taxon>Eukaryota</taxon>
        <taxon>Fungi</taxon>
        <taxon>Dikarya</taxon>
        <taxon>Ascomycota</taxon>
        <taxon>Pezizomycotina</taxon>
        <taxon>Sordariomycetes</taxon>
        <taxon>Hypocreomycetidae</taxon>
        <taxon>Glomerellales</taxon>
        <taxon>Glomerellaceae</taxon>
        <taxon>Colletotrichum</taxon>
        <taxon>Colletotrichum orbiculare species complex</taxon>
    </lineage>
</organism>
<dbReference type="Proteomes" id="UP000014480">
    <property type="component" value="Unassembled WGS sequence"/>
</dbReference>
<comment type="caution">
    <text evidence="1">The sequence shown here is derived from an EMBL/GenBank/DDBJ whole genome shotgun (WGS) entry which is preliminary data.</text>
</comment>
<evidence type="ECO:0000313" key="1">
    <source>
        <dbReference type="EMBL" id="TDZ25696.1"/>
    </source>
</evidence>
<name>A0A484G569_COLOR</name>
<reference evidence="2" key="2">
    <citation type="journal article" date="2019" name="Mol. Plant Microbe Interact.">
        <title>Genome sequence resources for four phytopathogenic fungi from the Colletotrichum orbiculare species complex.</title>
        <authorList>
            <person name="Gan P."/>
            <person name="Tsushima A."/>
            <person name="Narusaka M."/>
            <person name="Narusaka Y."/>
            <person name="Takano Y."/>
            <person name="Kubo Y."/>
            <person name="Shirasu K."/>
        </authorList>
    </citation>
    <scope>GENOME REANNOTATION</scope>
    <source>
        <strain evidence="2">104-T / ATCC 96160 / CBS 514.97 / LARS 414 / MAFF 240422</strain>
    </source>
</reference>
<keyword evidence="2" id="KW-1185">Reference proteome</keyword>
<sequence>MQLCKSRIRLRQAQESHHCCPIGTYFPKPHTCILLAFVVIFARDLSCSQTSAALGWNHQKSWGSSLPLHRTGRTAAD</sequence>
<dbReference type="EMBL" id="AMCV02000001">
    <property type="protein sequence ID" value="TDZ25696.1"/>
    <property type="molecule type" value="Genomic_DNA"/>
</dbReference>
<evidence type="ECO:0000313" key="2">
    <source>
        <dbReference type="Proteomes" id="UP000014480"/>
    </source>
</evidence>
<gene>
    <name evidence="1" type="ORF">Cob_v001098</name>
</gene>
<proteinExistence type="predicted"/>
<reference evidence="2" key="1">
    <citation type="journal article" date="2013" name="New Phytol.">
        <title>Comparative genomic and transcriptomic analyses reveal the hemibiotrophic stage shift of Colletotrichum fungi.</title>
        <authorList>
            <person name="Gan P."/>
            <person name="Ikeda K."/>
            <person name="Irieda H."/>
            <person name="Narusaka M."/>
            <person name="O'Connell R.J."/>
            <person name="Narusaka Y."/>
            <person name="Takano Y."/>
            <person name="Kubo Y."/>
            <person name="Shirasu K."/>
        </authorList>
    </citation>
    <scope>NUCLEOTIDE SEQUENCE [LARGE SCALE GENOMIC DNA]</scope>
    <source>
        <strain evidence="2">104-T / ATCC 96160 / CBS 514.97 / LARS 414 / MAFF 240422</strain>
    </source>
</reference>
<dbReference type="AlphaFoldDB" id="A0A484G569"/>
<accession>A0A484G569</accession>
<protein>
    <submittedName>
        <fullName evidence="1">Uncharacterized protein</fullName>
    </submittedName>
</protein>